<dbReference type="PROSITE" id="PS00036">
    <property type="entry name" value="BZIP_BASIC"/>
    <property type="match status" value="1"/>
</dbReference>
<dbReference type="Proteomes" id="UP000193498">
    <property type="component" value="Unassembled WGS sequence"/>
</dbReference>
<evidence type="ECO:0000256" key="2">
    <source>
        <dbReference type="ARBA" id="ARBA00023015"/>
    </source>
</evidence>
<dbReference type="InterPro" id="IPR004827">
    <property type="entry name" value="bZIP"/>
</dbReference>
<keyword evidence="10" id="KW-1185">Reference proteome</keyword>
<evidence type="ECO:0000313" key="10">
    <source>
        <dbReference type="Proteomes" id="UP000193498"/>
    </source>
</evidence>
<keyword evidence="6" id="KW-0175">Coiled coil</keyword>
<dbReference type="FunFam" id="1.20.5.170:FF:000010">
    <property type="entry name" value="Cyclic AMP-dependent transcription factor ATF-2"/>
    <property type="match status" value="1"/>
</dbReference>
<feature type="compositionally biased region" description="Basic and acidic residues" evidence="7">
    <location>
        <begin position="133"/>
        <end position="146"/>
    </location>
</feature>
<gene>
    <name evidence="9" type="ORF">K493DRAFT_408895</name>
</gene>
<feature type="domain" description="BZIP" evidence="8">
    <location>
        <begin position="162"/>
        <end position="225"/>
    </location>
</feature>
<dbReference type="PANTHER" id="PTHR19304">
    <property type="entry name" value="CYCLIC-AMP RESPONSE ELEMENT BINDING PROTEIN"/>
    <property type="match status" value="1"/>
</dbReference>
<feature type="coiled-coil region" evidence="6">
    <location>
        <begin position="187"/>
        <end position="221"/>
    </location>
</feature>
<accession>A0A1Y1Y3Z1</accession>
<feature type="region of interest" description="Disordered" evidence="7">
    <location>
        <begin position="108"/>
        <end position="168"/>
    </location>
</feature>
<comment type="subcellular location">
    <subcellularLocation>
        <location evidence="1">Nucleus</location>
    </subcellularLocation>
</comment>
<keyword evidence="2" id="KW-0805">Transcription regulation</keyword>
<evidence type="ECO:0000256" key="1">
    <source>
        <dbReference type="ARBA" id="ARBA00004123"/>
    </source>
</evidence>
<keyword evidence="5" id="KW-0539">Nucleus</keyword>
<evidence type="ECO:0000256" key="6">
    <source>
        <dbReference type="SAM" id="Coils"/>
    </source>
</evidence>
<dbReference type="InterPro" id="IPR051027">
    <property type="entry name" value="bZIP_transcription_factors"/>
</dbReference>
<protein>
    <recommendedName>
        <fullName evidence="8">BZIP domain-containing protein</fullName>
    </recommendedName>
</protein>
<keyword evidence="4" id="KW-0804">Transcription</keyword>
<dbReference type="Pfam" id="PF00170">
    <property type="entry name" value="bZIP_1"/>
    <property type="match status" value="1"/>
</dbReference>
<dbReference type="GO" id="GO:0003677">
    <property type="term" value="F:DNA binding"/>
    <property type="evidence" value="ECO:0007669"/>
    <property type="project" value="UniProtKB-KW"/>
</dbReference>
<feature type="compositionally biased region" description="Basic and acidic residues" evidence="7">
    <location>
        <begin position="156"/>
        <end position="168"/>
    </location>
</feature>
<sequence>MSETVTRLGIPRSDFPEDVGAPTPTRFLLECGEYRLTPSLSSLGEINPFEASFTTCGKKDPLPGLNPTHSTFTVPTSNVSTTIHNEPVSVAPSLSAKATMPFMAERQPYESSTSFIPEKLPQMSKPPASVEEYQDRDSSSDERKEPSSGSKRKGSTHSEKDEEKRKRFLERNRVAASKCRQKKKVWVKELEHKSDEITARNKQLQHIVGQLKEELLQLKSQLLGHRNCNCNVIQQYVQTSGHFSQVPDAIGGPVNTIVGAPLPGLLSTGPHGMHPEISGPKMSSVAGAPSFVTN</sequence>
<dbReference type="AlphaFoldDB" id="A0A1Y1Y3Z1"/>
<dbReference type="PROSITE" id="PS50217">
    <property type="entry name" value="BZIP"/>
    <property type="match status" value="1"/>
</dbReference>
<organism evidence="9 10">
    <name type="scientific">Basidiobolus meristosporus CBS 931.73</name>
    <dbReference type="NCBI Taxonomy" id="1314790"/>
    <lineage>
        <taxon>Eukaryota</taxon>
        <taxon>Fungi</taxon>
        <taxon>Fungi incertae sedis</taxon>
        <taxon>Zoopagomycota</taxon>
        <taxon>Entomophthoromycotina</taxon>
        <taxon>Basidiobolomycetes</taxon>
        <taxon>Basidiobolales</taxon>
        <taxon>Basidiobolaceae</taxon>
        <taxon>Basidiobolus</taxon>
    </lineage>
</organism>
<proteinExistence type="predicted"/>
<reference evidence="9 10" key="1">
    <citation type="submission" date="2016-07" db="EMBL/GenBank/DDBJ databases">
        <title>Pervasive Adenine N6-methylation of Active Genes in Fungi.</title>
        <authorList>
            <consortium name="DOE Joint Genome Institute"/>
            <person name="Mondo S.J."/>
            <person name="Dannebaum R.O."/>
            <person name="Kuo R.C."/>
            <person name="Labutti K."/>
            <person name="Haridas S."/>
            <person name="Kuo A."/>
            <person name="Salamov A."/>
            <person name="Ahrendt S.R."/>
            <person name="Lipzen A."/>
            <person name="Sullivan W."/>
            <person name="Andreopoulos W.B."/>
            <person name="Clum A."/>
            <person name="Lindquist E."/>
            <person name="Daum C."/>
            <person name="Ramamoorthy G.K."/>
            <person name="Gryganskyi A."/>
            <person name="Culley D."/>
            <person name="Magnuson J.K."/>
            <person name="James T.Y."/>
            <person name="O'Malley M.A."/>
            <person name="Stajich J.E."/>
            <person name="Spatafora J.W."/>
            <person name="Visel A."/>
            <person name="Grigoriev I.V."/>
        </authorList>
    </citation>
    <scope>NUCLEOTIDE SEQUENCE [LARGE SCALE GENOMIC DNA]</scope>
    <source>
        <strain evidence="9 10">CBS 931.73</strain>
    </source>
</reference>
<dbReference type="GO" id="GO:0003700">
    <property type="term" value="F:DNA-binding transcription factor activity"/>
    <property type="evidence" value="ECO:0007669"/>
    <property type="project" value="InterPro"/>
</dbReference>
<evidence type="ECO:0000256" key="5">
    <source>
        <dbReference type="ARBA" id="ARBA00023242"/>
    </source>
</evidence>
<keyword evidence="3" id="KW-0238">DNA-binding</keyword>
<evidence type="ECO:0000313" key="9">
    <source>
        <dbReference type="EMBL" id="ORX92304.1"/>
    </source>
</evidence>
<dbReference type="Gene3D" id="1.20.5.170">
    <property type="match status" value="1"/>
</dbReference>
<dbReference type="SMART" id="SM00338">
    <property type="entry name" value="BRLZ"/>
    <property type="match status" value="1"/>
</dbReference>
<name>A0A1Y1Y3Z1_9FUNG</name>
<evidence type="ECO:0000256" key="3">
    <source>
        <dbReference type="ARBA" id="ARBA00023125"/>
    </source>
</evidence>
<dbReference type="GO" id="GO:0005634">
    <property type="term" value="C:nucleus"/>
    <property type="evidence" value="ECO:0007669"/>
    <property type="project" value="UniProtKB-SubCell"/>
</dbReference>
<dbReference type="InParanoid" id="A0A1Y1Y3Z1"/>
<comment type="caution">
    <text evidence="9">The sequence shown here is derived from an EMBL/GenBank/DDBJ whole genome shotgun (WGS) entry which is preliminary data.</text>
</comment>
<dbReference type="EMBL" id="MCFE01000284">
    <property type="protein sequence ID" value="ORX92304.1"/>
    <property type="molecule type" value="Genomic_DNA"/>
</dbReference>
<dbReference type="STRING" id="1314790.A0A1Y1Y3Z1"/>
<evidence type="ECO:0000256" key="7">
    <source>
        <dbReference type="SAM" id="MobiDB-lite"/>
    </source>
</evidence>
<evidence type="ECO:0000256" key="4">
    <source>
        <dbReference type="ARBA" id="ARBA00023163"/>
    </source>
</evidence>
<dbReference type="SUPFAM" id="SSF57959">
    <property type="entry name" value="Leucine zipper domain"/>
    <property type="match status" value="1"/>
</dbReference>
<dbReference type="CDD" id="cd14687">
    <property type="entry name" value="bZIP_ATF2"/>
    <property type="match status" value="1"/>
</dbReference>
<dbReference type="OrthoDB" id="295274at2759"/>
<dbReference type="InterPro" id="IPR046347">
    <property type="entry name" value="bZIP_sf"/>
</dbReference>
<evidence type="ECO:0000259" key="8">
    <source>
        <dbReference type="PROSITE" id="PS50217"/>
    </source>
</evidence>